<feature type="region of interest" description="Disordered" evidence="1">
    <location>
        <begin position="245"/>
        <end position="307"/>
    </location>
</feature>
<gene>
    <name evidence="2" type="ORF">PMIN01_08270</name>
</gene>
<accession>A0A9P6KPC2</accession>
<dbReference type="OrthoDB" id="3750626at2759"/>
<evidence type="ECO:0000313" key="2">
    <source>
        <dbReference type="EMBL" id="KAF9733927.1"/>
    </source>
</evidence>
<name>A0A9P6KPC2_9PLEO</name>
<dbReference type="AlphaFoldDB" id="A0A9P6KPC2"/>
<organism evidence="2 3">
    <name type="scientific">Paraphaeosphaeria minitans</name>
    <dbReference type="NCBI Taxonomy" id="565426"/>
    <lineage>
        <taxon>Eukaryota</taxon>
        <taxon>Fungi</taxon>
        <taxon>Dikarya</taxon>
        <taxon>Ascomycota</taxon>
        <taxon>Pezizomycotina</taxon>
        <taxon>Dothideomycetes</taxon>
        <taxon>Pleosporomycetidae</taxon>
        <taxon>Pleosporales</taxon>
        <taxon>Massarineae</taxon>
        <taxon>Didymosphaeriaceae</taxon>
        <taxon>Paraphaeosphaeria</taxon>
    </lineage>
</organism>
<dbReference type="EMBL" id="WJXW01000008">
    <property type="protein sequence ID" value="KAF9733927.1"/>
    <property type="molecule type" value="Genomic_DNA"/>
</dbReference>
<dbReference type="Proteomes" id="UP000756921">
    <property type="component" value="Unassembled WGS sequence"/>
</dbReference>
<proteinExistence type="predicted"/>
<feature type="compositionally biased region" description="Acidic residues" evidence="1">
    <location>
        <begin position="250"/>
        <end position="294"/>
    </location>
</feature>
<sequence length="307" mass="34988">MAQPQTNTPALYRLPPELLLQITDHLRPKTASDLVCELTPYVIFSAHHIDIRPASPGIRIVAPHCNHPWVFIDHLSDTSTKSVLGDQLSTLKIKLEHDSYCLIHSPTFDAQLLVDQLSILRSTLKVLEIDLDPLDDTDEWDYVLTHCKNMSSPMDKFKNLELLMVPQEFLFSDIVSGQKIMPSDLPKKLRRLDTICPDEDIIPRAKYEFTASIFSTKVKPVWPDMLSMCEITSYVVDLTANTTKSLPTLYEDDPGESDDQDDDSEHELDEYDEKESDSRDSEDETDEDMPDLEYFEAVPGVLIDDMD</sequence>
<reference evidence="2" key="1">
    <citation type="journal article" date="2020" name="Mol. Plant Microbe Interact.">
        <title>Genome Sequence of the Biocontrol Agent Coniothyrium minitans strain Conio (IMI 134523).</title>
        <authorList>
            <person name="Patel D."/>
            <person name="Shittu T.A."/>
            <person name="Baroncelli R."/>
            <person name="Muthumeenakshi S."/>
            <person name="Osborne T.H."/>
            <person name="Janganan T.K."/>
            <person name="Sreenivasaprasad S."/>
        </authorList>
    </citation>
    <scope>NUCLEOTIDE SEQUENCE</scope>
    <source>
        <strain evidence="2">Conio</strain>
    </source>
</reference>
<keyword evidence="3" id="KW-1185">Reference proteome</keyword>
<comment type="caution">
    <text evidence="2">The sequence shown here is derived from an EMBL/GenBank/DDBJ whole genome shotgun (WGS) entry which is preliminary data.</text>
</comment>
<evidence type="ECO:0000313" key="3">
    <source>
        <dbReference type="Proteomes" id="UP000756921"/>
    </source>
</evidence>
<protein>
    <submittedName>
        <fullName evidence="2">Uncharacterized protein</fullName>
    </submittedName>
</protein>
<evidence type="ECO:0000256" key="1">
    <source>
        <dbReference type="SAM" id="MobiDB-lite"/>
    </source>
</evidence>